<dbReference type="EMBL" id="KI913191">
    <property type="protein sequence ID" value="ETV67902.1"/>
    <property type="molecule type" value="Genomic_DNA"/>
</dbReference>
<dbReference type="VEuPathDB" id="FungiDB:H257_16023"/>
<feature type="compositionally biased region" description="Acidic residues" evidence="1">
    <location>
        <begin position="1"/>
        <end position="14"/>
    </location>
</feature>
<dbReference type="AlphaFoldDB" id="W4FK65"/>
<feature type="region of interest" description="Disordered" evidence="1">
    <location>
        <begin position="1"/>
        <end position="35"/>
    </location>
</feature>
<feature type="compositionally biased region" description="Polar residues" evidence="1">
    <location>
        <begin position="15"/>
        <end position="24"/>
    </location>
</feature>
<protein>
    <submittedName>
        <fullName evidence="2">Uncharacterized protein</fullName>
    </submittedName>
</protein>
<dbReference type="RefSeq" id="XP_009842647.1">
    <property type="nucleotide sequence ID" value="XM_009844345.1"/>
</dbReference>
<organism evidence="2">
    <name type="scientific">Aphanomyces astaci</name>
    <name type="common">Crayfish plague agent</name>
    <dbReference type="NCBI Taxonomy" id="112090"/>
    <lineage>
        <taxon>Eukaryota</taxon>
        <taxon>Sar</taxon>
        <taxon>Stramenopiles</taxon>
        <taxon>Oomycota</taxon>
        <taxon>Saprolegniomycetes</taxon>
        <taxon>Saprolegniales</taxon>
        <taxon>Verrucalvaceae</taxon>
        <taxon>Aphanomyces</taxon>
    </lineage>
</organism>
<name>W4FK65_APHAT</name>
<proteinExistence type="predicted"/>
<reference evidence="2" key="1">
    <citation type="submission" date="2013-12" db="EMBL/GenBank/DDBJ databases">
        <title>The Genome Sequence of Aphanomyces astaci APO3.</title>
        <authorList>
            <consortium name="The Broad Institute Genomics Platform"/>
            <person name="Russ C."/>
            <person name="Tyler B."/>
            <person name="van West P."/>
            <person name="Dieguez-Uribeondo J."/>
            <person name="Young S.K."/>
            <person name="Zeng Q."/>
            <person name="Gargeya S."/>
            <person name="Fitzgerald M."/>
            <person name="Abouelleil A."/>
            <person name="Alvarado L."/>
            <person name="Chapman S.B."/>
            <person name="Gainer-Dewar J."/>
            <person name="Goldberg J."/>
            <person name="Griggs A."/>
            <person name="Gujja S."/>
            <person name="Hansen M."/>
            <person name="Howarth C."/>
            <person name="Imamovic A."/>
            <person name="Ireland A."/>
            <person name="Larimer J."/>
            <person name="McCowan C."/>
            <person name="Murphy C."/>
            <person name="Pearson M."/>
            <person name="Poon T.W."/>
            <person name="Priest M."/>
            <person name="Roberts A."/>
            <person name="Saif S."/>
            <person name="Shea T."/>
            <person name="Sykes S."/>
            <person name="Wortman J."/>
            <person name="Nusbaum C."/>
            <person name="Birren B."/>
        </authorList>
    </citation>
    <scope>NUCLEOTIDE SEQUENCE [LARGE SCALE GENOMIC DNA]</scope>
    <source>
        <strain evidence="2">APO3</strain>
    </source>
</reference>
<sequence length="115" mass="12675">MTVDDNYDGVEELDAQTSGPSELEQSVPEVPRVRDERPSFTGLDAIALTLRNLSQQRKRTTPEGGMQFYVAKKRRSIDKFIDGAAEAVKKAATDLMSVMLRCVKKGALNVSCRVA</sequence>
<gene>
    <name evidence="2" type="ORF">H257_16023</name>
</gene>
<evidence type="ECO:0000313" key="2">
    <source>
        <dbReference type="EMBL" id="ETV67902.1"/>
    </source>
</evidence>
<evidence type="ECO:0000256" key="1">
    <source>
        <dbReference type="SAM" id="MobiDB-lite"/>
    </source>
</evidence>
<dbReference type="GeneID" id="20818019"/>
<accession>W4FK65</accession>
<dbReference type="OrthoDB" id="78678at2759"/>